<dbReference type="Gene3D" id="3.90.1150.10">
    <property type="entry name" value="Aspartate Aminotransferase, domain 1"/>
    <property type="match status" value="1"/>
</dbReference>
<keyword evidence="3" id="KW-0663">Pyridoxal phosphate</keyword>
<sequence length="342" mass="37074">MIDLRSDTLTQPTPDMRRAMADAPVGDDVFAEDPSVNALEERTAGLLGMEAALFVPSGTMGNQIGIRLHCAGGDEFLCDQNAHVFQYEQAAFAQLFGICAQIVPTADGLLTPELLEERVRPDNDHTPRTRLVCLENTHNRKGGRVLCREGVSRLCGWARERGLARHLDGARLWNACVASGTTPADWAEHFDTVSVCFSKGLGAPVGSAICGPRDLIKQARRLRKALGGGMRQAGVLAAAALYALDHHYDRLAEDHAHAQTLADAVRSASALTLVDDRCDTNLVILEVDPALCSGEEFRQRIEARGVHCFCIAKQRLRLATHLNVTPEQVEQAVAIVKELAAA</sequence>
<evidence type="ECO:0000256" key="3">
    <source>
        <dbReference type="ARBA" id="ARBA00022898"/>
    </source>
</evidence>
<dbReference type="AlphaFoldDB" id="A0A5C5V7H4"/>
<dbReference type="Gene3D" id="3.40.640.10">
    <property type="entry name" value="Type I PLP-dependent aspartate aminotransferase-like (Major domain)"/>
    <property type="match status" value="1"/>
</dbReference>
<dbReference type="InterPro" id="IPR023603">
    <property type="entry name" value="Low_specificity_L-TA-like"/>
</dbReference>
<dbReference type="GO" id="GO:0006545">
    <property type="term" value="P:glycine biosynthetic process"/>
    <property type="evidence" value="ECO:0007669"/>
    <property type="project" value="TreeGrafter"/>
</dbReference>
<dbReference type="PIRSF" id="PIRSF017617">
    <property type="entry name" value="Thr_aldolase"/>
    <property type="match status" value="1"/>
</dbReference>
<evidence type="ECO:0000256" key="2">
    <source>
        <dbReference type="ARBA" id="ARBA00006966"/>
    </source>
</evidence>
<evidence type="ECO:0000256" key="4">
    <source>
        <dbReference type="ARBA" id="ARBA00023239"/>
    </source>
</evidence>
<comment type="caution">
    <text evidence="7">The sequence shown here is derived from an EMBL/GenBank/DDBJ whole genome shotgun (WGS) entry which is preliminary data.</text>
</comment>
<protein>
    <submittedName>
        <fullName evidence="7">L-allo-threonine aldolase</fullName>
        <ecNumber evidence="7">4.1.2.49</ecNumber>
    </submittedName>
</protein>
<dbReference type="InterPro" id="IPR001597">
    <property type="entry name" value="ArAA_b-elim_lyase/Thr_aldolase"/>
</dbReference>
<dbReference type="GO" id="GO:0006567">
    <property type="term" value="P:L-threonine catabolic process"/>
    <property type="evidence" value="ECO:0007669"/>
    <property type="project" value="TreeGrafter"/>
</dbReference>
<dbReference type="PANTHER" id="PTHR48097">
    <property type="entry name" value="L-THREONINE ALDOLASE-RELATED"/>
    <property type="match status" value="1"/>
</dbReference>
<dbReference type="GO" id="GO:0008732">
    <property type="term" value="F:L-allo-threonine aldolase activity"/>
    <property type="evidence" value="ECO:0007669"/>
    <property type="project" value="UniProtKB-EC"/>
</dbReference>
<reference evidence="7 8" key="1">
    <citation type="submission" date="2019-02" db="EMBL/GenBank/DDBJ databases">
        <title>Deep-cultivation of Planctomycetes and their phenomic and genomic characterization uncovers novel biology.</title>
        <authorList>
            <person name="Wiegand S."/>
            <person name="Jogler M."/>
            <person name="Boedeker C."/>
            <person name="Pinto D."/>
            <person name="Vollmers J."/>
            <person name="Rivas-Marin E."/>
            <person name="Kohn T."/>
            <person name="Peeters S.H."/>
            <person name="Heuer A."/>
            <person name="Rast P."/>
            <person name="Oberbeckmann S."/>
            <person name="Bunk B."/>
            <person name="Jeske O."/>
            <person name="Meyerdierks A."/>
            <person name="Storesund J.E."/>
            <person name="Kallscheuer N."/>
            <person name="Luecker S."/>
            <person name="Lage O.M."/>
            <person name="Pohl T."/>
            <person name="Merkel B.J."/>
            <person name="Hornburger P."/>
            <person name="Mueller R.-W."/>
            <person name="Bruemmer F."/>
            <person name="Labrenz M."/>
            <person name="Spormann A.M."/>
            <person name="Op Den Camp H."/>
            <person name="Overmann J."/>
            <person name="Amann R."/>
            <person name="Jetten M.S.M."/>
            <person name="Mascher T."/>
            <person name="Medema M.H."/>
            <person name="Devos D.P."/>
            <person name="Kaster A.-K."/>
            <person name="Ovreas L."/>
            <person name="Rohde M."/>
            <person name="Galperin M.Y."/>
            <person name="Jogler C."/>
        </authorList>
    </citation>
    <scope>NUCLEOTIDE SEQUENCE [LARGE SCALE GENOMIC DNA]</scope>
    <source>
        <strain evidence="7 8">KOR34</strain>
    </source>
</reference>
<dbReference type="SUPFAM" id="SSF53383">
    <property type="entry name" value="PLP-dependent transferases"/>
    <property type="match status" value="1"/>
</dbReference>
<keyword evidence="8" id="KW-1185">Reference proteome</keyword>
<proteinExistence type="inferred from homology"/>
<keyword evidence="4 7" id="KW-0456">Lyase</keyword>
<accession>A0A5C5V7H4</accession>
<comment type="cofactor">
    <cofactor evidence="1">
        <name>pyridoxal 5'-phosphate</name>
        <dbReference type="ChEBI" id="CHEBI:597326"/>
    </cofactor>
</comment>
<evidence type="ECO:0000313" key="7">
    <source>
        <dbReference type="EMBL" id="TWT33705.1"/>
    </source>
</evidence>
<evidence type="ECO:0000259" key="6">
    <source>
        <dbReference type="Pfam" id="PF01212"/>
    </source>
</evidence>
<evidence type="ECO:0000256" key="5">
    <source>
        <dbReference type="PIRSR" id="PIRSR017617-1"/>
    </source>
</evidence>
<feature type="modified residue" description="N6-(pyridoxal phosphate)lysine" evidence="5">
    <location>
        <position position="199"/>
    </location>
</feature>
<dbReference type="Proteomes" id="UP000316714">
    <property type="component" value="Unassembled WGS sequence"/>
</dbReference>
<dbReference type="OrthoDB" id="9774495at2"/>
<name>A0A5C5V7H4_9BACT</name>
<gene>
    <name evidence="7" type="primary">ltaA</name>
    <name evidence="7" type="ORF">KOR34_35380</name>
</gene>
<organism evidence="7 8">
    <name type="scientific">Posidoniimonas corsicana</name>
    <dbReference type="NCBI Taxonomy" id="1938618"/>
    <lineage>
        <taxon>Bacteria</taxon>
        <taxon>Pseudomonadati</taxon>
        <taxon>Planctomycetota</taxon>
        <taxon>Planctomycetia</taxon>
        <taxon>Pirellulales</taxon>
        <taxon>Lacipirellulaceae</taxon>
        <taxon>Posidoniimonas</taxon>
    </lineage>
</organism>
<dbReference type="RefSeq" id="WP_146566547.1">
    <property type="nucleotide sequence ID" value="NZ_SIHJ01000002.1"/>
</dbReference>
<dbReference type="InterPro" id="IPR015424">
    <property type="entry name" value="PyrdxlP-dep_Trfase"/>
</dbReference>
<dbReference type="GO" id="GO:0005829">
    <property type="term" value="C:cytosol"/>
    <property type="evidence" value="ECO:0007669"/>
    <property type="project" value="TreeGrafter"/>
</dbReference>
<dbReference type="EMBL" id="SIHJ01000002">
    <property type="protein sequence ID" value="TWT33705.1"/>
    <property type="molecule type" value="Genomic_DNA"/>
</dbReference>
<comment type="similarity">
    <text evidence="2">Belongs to the threonine aldolase family.</text>
</comment>
<evidence type="ECO:0000256" key="1">
    <source>
        <dbReference type="ARBA" id="ARBA00001933"/>
    </source>
</evidence>
<dbReference type="Pfam" id="PF01212">
    <property type="entry name" value="Beta_elim_lyase"/>
    <property type="match status" value="1"/>
</dbReference>
<dbReference type="CDD" id="cd06502">
    <property type="entry name" value="TA_like"/>
    <property type="match status" value="1"/>
</dbReference>
<evidence type="ECO:0000313" key="8">
    <source>
        <dbReference type="Proteomes" id="UP000316714"/>
    </source>
</evidence>
<feature type="domain" description="Aromatic amino acid beta-eliminating lyase/threonine aldolase" evidence="6">
    <location>
        <begin position="3"/>
        <end position="286"/>
    </location>
</feature>
<dbReference type="FunFam" id="3.40.640.10:FF:000030">
    <property type="entry name" value="Low-specificity L-threonine aldolase"/>
    <property type="match status" value="1"/>
</dbReference>
<dbReference type="InterPro" id="IPR015421">
    <property type="entry name" value="PyrdxlP-dep_Trfase_major"/>
</dbReference>
<dbReference type="PANTHER" id="PTHR48097:SF9">
    <property type="entry name" value="L-THREONINE ALDOLASE"/>
    <property type="match status" value="1"/>
</dbReference>
<dbReference type="InterPro" id="IPR015422">
    <property type="entry name" value="PyrdxlP-dep_Trfase_small"/>
</dbReference>
<dbReference type="EC" id="4.1.2.49" evidence="7"/>
<dbReference type="NCBIfam" id="NF041359">
    <property type="entry name" value="GntG_guanitoxin"/>
    <property type="match status" value="1"/>
</dbReference>